<keyword evidence="7" id="KW-0812">Transmembrane</keyword>
<dbReference type="Proteomes" id="UP001141552">
    <property type="component" value="Unassembled WGS sequence"/>
</dbReference>
<evidence type="ECO:0000313" key="9">
    <source>
        <dbReference type="EMBL" id="KAJ4850262.1"/>
    </source>
</evidence>
<keyword evidence="2" id="KW-1003">Cell membrane</keyword>
<accession>A0A9Q0JRB1</accession>
<feature type="region of interest" description="Disordered" evidence="6">
    <location>
        <begin position="104"/>
        <end position="272"/>
    </location>
</feature>
<dbReference type="OrthoDB" id="1431247at2759"/>
<keyword evidence="10" id="KW-1185">Reference proteome</keyword>
<keyword evidence="7" id="KW-0472">Membrane</keyword>
<dbReference type="SUPFAM" id="SSF49764">
    <property type="entry name" value="HSP20-like chaperones"/>
    <property type="match status" value="2"/>
</dbReference>
<feature type="compositionally biased region" description="Basic and acidic residues" evidence="6">
    <location>
        <begin position="173"/>
        <end position="199"/>
    </location>
</feature>
<dbReference type="Pfam" id="PF00011">
    <property type="entry name" value="HSP20"/>
    <property type="match status" value="1"/>
</dbReference>
<evidence type="ECO:0000256" key="3">
    <source>
        <dbReference type="ARBA" id="ARBA00022821"/>
    </source>
</evidence>
<comment type="similarity">
    <text evidence="4 5">Belongs to the small heat shock protein (HSP20) family.</text>
</comment>
<organism evidence="9 10">
    <name type="scientific">Turnera subulata</name>
    <dbReference type="NCBI Taxonomy" id="218843"/>
    <lineage>
        <taxon>Eukaryota</taxon>
        <taxon>Viridiplantae</taxon>
        <taxon>Streptophyta</taxon>
        <taxon>Embryophyta</taxon>
        <taxon>Tracheophyta</taxon>
        <taxon>Spermatophyta</taxon>
        <taxon>Magnoliopsida</taxon>
        <taxon>eudicotyledons</taxon>
        <taxon>Gunneridae</taxon>
        <taxon>Pentapetalae</taxon>
        <taxon>rosids</taxon>
        <taxon>fabids</taxon>
        <taxon>Malpighiales</taxon>
        <taxon>Passifloraceae</taxon>
        <taxon>Turnera</taxon>
    </lineage>
</organism>
<proteinExistence type="inferred from homology"/>
<dbReference type="EMBL" id="JAKUCV010000390">
    <property type="protein sequence ID" value="KAJ4850262.1"/>
    <property type="molecule type" value="Genomic_DNA"/>
</dbReference>
<dbReference type="InterPro" id="IPR008978">
    <property type="entry name" value="HSP20-like_chaperone"/>
</dbReference>
<protein>
    <recommendedName>
        <fullName evidence="8">SHSP domain-containing protein</fullName>
    </recommendedName>
</protein>
<evidence type="ECO:0000256" key="2">
    <source>
        <dbReference type="ARBA" id="ARBA00022475"/>
    </source>
</evidence>
<feature type="transmembrane region" description="Helical" evidence="7">
    <location>
        <begin position="292"/>
        <end position="310"/>
    </location>
</feature>
<dbReference type="CDD" id="cd06464">
    <property type="entry name" value="ACD_sHsps-like"/>
    <property type="match status" value="2"/>
</dbReference>
<dbReference type="AlphaFoldDB" id="A0A9Q0JRB1"/>
<feature type="domain" description="SHSP" evidence="8">
    <location>
        <begin position="11"/>
        <end position="120"/>
    </location>
</feature>
<evidence type="ECO:0000256" key="7">
    <source>
        <dbReference type="SAM" id="Phobius"/>
    </source>
</evidence>
<dbReference type="GO" id="GO:0005886">
    <property type="term" value="C:plasma membrane"/>
    <property type="evidence" value="ECO:0007669"/>
    <property type="project" value="UniProtKB-SubCell"/>
</dbReference>
<feature type="compositionally biased region" description="Polar residues" evidence="6">
    <location>
        <begin position="598"/>
        <end position="609"/>
    </location>
</feature>
<dbReference type="Gene3D" id="2.60.40.790">
    <property type="match status" value="2"/>
</dbReference>
<feature type="region of interest" description="Disordered" evidence="6">
    <location>
        <begin position="540"/>
        <end position="627"/>
    </location>
</feature>
<evidence type="ECO:0000259" key="8">
    <source>
        <dbReference type="PROSITE" id="PS01031"/>
    </source>
</evidence>
<dbReference type="PROSITE" id="PS01031">
    <property type="entry name" value="SHSP"/>
    <property type="match status" value="2"/>
</dbReference>
<dbReference type="GO" id="GO:0006952">
    <property type="term" value="P:defense response"/>
    <property type="evidence" value="ECO:0007669"/>
    <property type="project" value="UniProtKB-KW"/>
</dbReference>
<evidence type="ECO:0000256" key="6">
    <source>
        <dbReference type="SAM" id="MobiDB-lite"/>
    </source>
</evidence>
<feature type="compositionally biased region" description="Basic and acidic residues" evidence="6">
    <location>
        <begin position="220"/>
        <end position="237"/>
    </location>
</feature>
<reference evidence="9" key="1">
    <citation type="submission" date="2022-02" db="EMBL/GenBank/DDBJ databases">
        <authorList>
            <person name="Henning P.M."/>
            <person name="McCubbin A.G."/>
            <person name="Shore J.S."/>
        </authorList>
    </citation>
    <scope>NUCLEOTIDE SEQUENCE</scope>
    <source>
        <strain evidence="9">F60SS</strain>
        <tissue evidence="9">Leaves</tissue>
    </source>
</reference>
<dbReference type="PANTHER" id="PTHR43670:SF73">
    <property type="entry name" value="INACTIVE PROTEIN RESTRICTED TEV MOVEMENT 2-LIKE"/>
    <property type="match status" value="1"/>
</dbReference>
<feature type="compositionally biased region" description="Polar residues" evidence="6">
    <location>
        <begin position="571"/>
        <end position="589"/>
    </location>
</feature>
<comment type="subcellular location">
    <subcellularLocation>
        <location evidence="1">Cell membrane</location>
        <topology evidence="1">Single-pass membrane protein</topology>
    </subcellularLocation>
</comment>
<dbReference type="GO" id="GO:0034605">
    <property type="term" value="P:cellular response to heat"/>
    <property type="evidence" value="ECO:0007669"/>
    <property type="project" value="TreeGrafter"/>
</dbReference>
<feature type="compositionally biased region" description="Basic and acidic residues" evidence="6">
    <location>
        <begin position="118"/>
        <end position="128"/>
    </location>
</feature>
<gene>
    <name evidence="9" type="ORF">Tsubulata_044583</name>
</gene>
<dbReference type="PANTHER" id="PTHR43670">
    <property type="entry name" value="HEAT SHOCK PROTEIN 26"/>
    <property type="match status" value="1"/>
</dbReference>
<feature type="domain" description="SHSP" evidence="8">
    <location>
        <begin position="439"/>
        <end position="543"/>
    </location>
</feature>
<keyword evidence="3" id="KW-0611">Plant defense</keyword>
<dbReference type="InterPro" id="IPR002068">
    <property type="entry name" value="A-crystallin/Hsp20_dom"/>
</dbReference>
<sequence>MDSAARNVAERVYDDFEPSTDWAREAAADTLLVYLPGFRKEQLKVQVTSARGLRLTGERQVNGNRWSRFRKEIAIASNYDPNEITAKFEKGILNVKMPKIIVPDRPQQGKEQAPPPVEAKRPTQEEKAQPPVQVPKPEQKLTPQGKAPTPAEAAKSKIPPPPEGVKATGLASKPEKPSQEKDKPLVGENAKPEKPRIEPAEGQGPTDPRVANGNAAAEKAPVKDKEESKYGGKEQKPESAGTSGKHEKFVDSGPDTAKLGKDKTDGSGETTRRNYRQVLGGLAVELKNPKKLINLVLAILSVVVFVLYAMKAIRVQSRKCYSLLNPQTTSTLPSLAYKAYLRPFTAEKDPTNPKKLEADKESLSSKKTIHFTTYITLAYKAYLRPFTAEKDPTNPKKLEADKESLKRNIATENPPTRKVEAKMEAANDSISVAQNLNHAYDYEDFEPTKEWVPDAAFDTLLVYIPGFRTQQLKIEVTSARKLRITGQRPRRDNKWSRFHEEIPIQSKYDPKKISAKYDGGILYIRHPKVITTALSDSAYLPDHINEPPQAEKGSRDQVPQEVSSESKIDKQTNGTNNGVGTSSAFSQKTPEIKEREATNSNSTNKITPKSTKDQKSHDKSQLIHPKKPFEGLVTHMKKSRNSTNLVVAGLLVLAVGLYVKGATRTGGDSEK</sequence>
<evidence type="ECO:0000313" key="10">
    <source>
        <dbReference type="Proteomes" id="UP001141552"/>
    </source>
</evidence>
<evidence type="ECO:0000256" key="5">
    <source>
        <dbReference type="RuleBase" id="RU003616"/>
    </source>
</evidence>
<name>A0A9Q0JRB1_9ROSI</name>
<feature type="compositionally biased region" description="Basic and acidic residues" evidence="6">
    <location>
        <begin position="258"/>
        <end position="272"/>
    </location>
</feature>
<feature type="transmembrane region" description="Helical" evidence="7">
    <location>
        <begin position="645"/>
        <end position="663"/>
    </location>
</feature>
<feature type="compositionally biased region" description="Basic and acidic residues" evidence="6">
    <location>
        <begin position="610"/>
        <end position="621"/>
    </location>
</feature>
<evidence type="ECO:0000256" key="1">
    <source>
        <dbReference type="ARBA" id="ARBA00004162"/>
    </source>
</evidence>
<comment type="caution">
    <text evidence="9">The sequence shown here is derived from an EMBL/GenBank/DDBJ whole genome shotgun (WGS) entry which is preliminary data.</text>
</comment>
<evidence type="ECO:0000256" key="4">
    <source>
        <dbReference type="PROSITE-ProRule" id="PRU00285"/>
    </source>
</evidence>
<reference evidence="9" key="2">
    <citation type="journal article" date="2023" name="Plants (Basel)">
        <title>Annotation of the Turnera subulata (Passifloraceae) Draft Genome Reveals the S-Locus Evolved after the Divergence of Turneroideae from Passifloroideae in a Stepwise Manner.</title>
        <authorList>
            <person name="Henning P.M."/>
            <person name="Roalson E.H."/>
            <person name="Mir W."/>
            <person name="McCubbin A.G."/>
            <person name="Shore J.S."/>
        </authorList>
    </citation>
    <scope>NUCLEOTIDE SEQUENCE</scope>
    <source>
        <strain evidence="9">F60SS</strain>
    </source>
</reference>
<keyword evidence="7" id="KW-1133">Transmembrane helix</keyword>